<comment type="subcellular location">
    <subcellularLocation>
        <location evidence="1">Secreted</location>
    </subcellularLocation>
</comment>
<evidence type="ECO:0000256" key="4">
    <source>
        <dbReference type="ARBA" id="ARBA00023026"/>
    </source>
</evidence>
<evidence type="ECO:0000259" key="6">
    <source>
        <dbReference type="Pfam" id="PF12256"/>
    </source>
</evidence>
<dbReference type="NCBIfam" id="TIGR01643">
    <property type="entry name" value="YD_repeat_2x"/>
    <property type="match status" value="1"/>
</dbReference>
<dbReference type="Pfam" id="PF13517">
    <property type="entry name" value="FG-GAP_3"/>
    <property type="match status" value="1"/>
</dbReference>
<dbReference type="InterPro" id="IPR003284">
    <property type="entry name" value="Sal_SpvB"/>
</dbReference>
<dbReference type="Pfam" id="PF26363">
    <property type="entry name" value="Phospholipase-like"/>
    <property type="match status" value="1"/>
</dbReference>
<accession>A0ABN6FX09</accession>
<organism evidence="7 8">
    <name type="scientific">Noviluteimonas caseinilytica</name>
    <dbReference type="NCBI Taxonomy" id="2675101"/>
    <lineage>
        <taxon>Bacteria</taxon>
        <taxon>Pseudomonadati</taxon>
        <taxon>Pseudomonadota</taxon>
        <taxon>Gammaproteobacteria</taxon>
        <taxon>Lysobacterales</taxon>
        <taxon>Lysobacteraceae</taxon>
        <taxon>Noviluteimonas</taxon>
    </lineage>
</organism>
<dbReference type="Gene3D" id="3.40.50.1820">
    <property type="entry name" value="alpha/beta hydrolase"/>
    <property type="match status" value="1"/>
</dbReference>
<dbReference type="SUPFAM" id="SSF69318">
    <property type="entry name" value="Integrin alpha N-terminal domain"/>
    <property type="match status" value="1"/>
</dbReference>
<dbReference type="InterPro" id="IPR022045">
    <property type="entry name" value="TcdB_toxin_mid/N"/>
</dbReference>
<dbReference type="InterPro" id="IPR050708">
    <property type="entry name" value="T6SS_VgrG/RHS"/>
</dbReference>
<gene>
    <name evidence="7" type="ORF">LYSCAS_25030</name>
</gene>
<dbReference type="InterPro" id="IPR013517">
    <property type="entry name" value="FG-GAP"/>
</dbReference>
<dbReference type="EMBL" id="AP024545">
    <property type="protein sequence ID" value="BCT93479.1"/>
    <property type="molecule type" value="Genomic_DNA"/>
</dbReference>
<name>A0ABN6FX09_9GAMM</name>
<sequence length="2378" mass="249970">MDRVHGRWMAWTLACAALWSSMASASVRKPPRTGGNQAAIIVPDAVSDRVGATAGAFRVDESGAATYTIPLQGVPGAAGLAPVLSLAYSSHGGDGAMGKGWSIAGTSRIVRCRATREAGDFIVDGIATDGVSAPIAFDASDRLCLDGQRLLPAPAGSAACRSVAGMQVAQLRTEIESFRRVCAYSAAGPSRGPAFITVERPDGTMAWYGDRDNAGAANRPDGFIESTTPGHEAAAIAWAQVRLQDTSGNYIDWTYLENPEGPGEGEHLLQGVHYTGKLALPGQSLVLSPFASFEFRYERLPKAAWQRRFAAGGALVQTRRLASVVACTRSATVCATAEQARAYQFAYAPSPSGSGVDTLQHVQECRNDSGATCLAPTQFTWSAAQHSLEATPAWHPAGFGSASKFEGFKLGDVDGDGRPDMVWLKDGAPGESCPTEHVMVSFGERDAAGRQGFAPGVFSGCTSTELSALGEGAWQLFDYTGDGRDDLFLAGTGRWRLHPSKGREGAPIDTTQDLLADTFIPQLATSTSGAHPQLADLNGDGLLDIVYSYNGLQARLMSREATGWSWGHERTIGFAPEAPLPCPEAASAGKCTQSAPRAWNPETLRLLDFDGDAATDLLLAIGQSWQEYEPCTRIPHGDCGTRASRDLLFAHRVSGITPSTITLARSSGSLMDDRKRDARVLPGDVNADGLTDLVYEGVVDGKWAVALNTGQGFLAPLSVGVLPRPASVRLVDIDGDARSELVFVDARPDGTFRFRMRRALGGGGFGADADIPGNGAYACIGQPCDPDRYAHAFADLDADGSPDYFALQIAEQPVFLLAQPGSAARGRPRDIVIDVRNGLGARTSIDYVALANGGVHKRGSNARDTVSSGRGAPVSDLGGSMPIVARVSSSAPQADAPAAMATVHYRYAGARMQSGGRGFLGFASIETLEANAADATVSTTTRYHQAFPFTGQPASSETRLQVAGFDPGPCLSDPVANACFGSPGSASWPSTGRRVSLVTQTWSSETSAAAMGIPFTQGVQLPVHVRASASEVMHDDPESGAPLRRIRTTVQHGPHGNVVESRVQTFPGAGHAWMATQVTHASYSDDPARWLLGRVRESTVTHQRPGMPDVVRTVTHRYDAAGLLVGETTQPGTTLALERVDVRDERGNVVATHACGGGGRCMASDEFHADDPFAVQRTTRTVFDAAARYPVATRALFNAGGGVAAERDVMRVLARDALGAATHSVDANGTDTGAVHGALGRPYYTWLESVPGSVPGAPAGGVERYTTYRWCGAGASAVSCPAGAAYRRRVVTEGAPGAWSYFDVLDRVVLDVVQALGAQGDGRALAGTCTAYDAKGRTTDVSAPFFLSASIESLDTAALTTACATSQRAWTRTTFDALGHALRIVQPDGAETRIARTGLSTRTTNPLGHVTTKLRNALGEVQAVVDPGGHLLSFEHEADGALRQVVRDAGRGPVVHAFTYDAQRRKRRQDDPDSGTTHFDYNALGELIAQTDASGHRIEHHRDGQGRVHRKRVVAADGSLESESEFIFDTAPSGLGLLHQERVTGTYLAWRGAAEMALSFSRTLTYDGLGRPTERRTEVDGVPYSSRIVYDALGRAWKSQDPSGGWDKRVFDASGFLVASCISEATDTTPGCAQPHRRVLAGDARGRPTRQRLGSQQAVELTHEYDPFGGRQLRACAGRAGTGTCDLFDDTLAWDAAGNLAERVRPGFTERFVHDALDRLVEARASGPGIDARQRFTYDAIGNLCRADVASIVRDSHYAGRAGCGVGGLPGSGAEPAHGAGQALRIGDYVYAFDARGNQVERRPMPGGTSPERRVHYALDDRPHEITLGPVASPTQRTRLWYGPDGVRYKQETGGRVVLSIDGVDIERVGAHVVFRRTVAPGVVLETHAAGMQERILIHDHLGSVARVLDRAGAMIDARDWFAFGEPRRHDAPGTRDVRPFDLGAAQGFTGHAHLGTPHALQIVHANGRLLDPWDGRFLQPDPFVVAPASAVGWQAYAYANNAPLAWTDPTGLWGQREQDALRGVIALGITFWTGGVAGAALAAGNVGTAFTVAMAGGFASGMVASNGAWRAGVAGAFGAGLSIGMHVAGVDGSSAWAARAVGGGAVEVLQGGTFGHGFVAAGVSGALMPQVGRIDHIVVRGVAGALLGGAISEATGGRFANGAASAGLQAALAGIAPRYADVPSEDARLLAYARDTYAPGHADLLETVDQSNGFSMSVYRDGEGVVAAMRGSEGGMLRGGDWWGTNYPQALGLRVGQYRSALHAAQYVHAKYGDGVVFTGHSLGGGLASLAAVATGRQAITFNAAGVHPGTLSRLGLRSAGASANALVRSYRSGSDILSLFQAATPFPDALGRPSWIAPAGRHGIPGLCKGVENSGC</sequence>
<dbReference type="InterPro" id="IPR006530">
    <property type="entry name" value="YD"/>
</dbReference>
<protein>
    <recommendedName>
        <fullName evidence="6">Insecticide toxin TcdB middle/N-terminal domain-containing protein</fullName>
    </recommendedName>
</protein>
<feature type="signal peptide" evidence="5">
    <location>
        <begin position="1"/>
        <end position="25"/>
    </location>
</feature>
<keyword evidence="4" id="KW-0843">Virulence</keyword>
<feature type="chain" id="PRO_5045359828" description="Insecticide toxin TcdB middle/N-terminal domain-containing protein" evidence="5">
    <location>
        <begin position="26"/>
        <end position="2378"/>
    </location>
</feature>
<evidence type="ECO:0000256" key="3">
    <source>
        <dbReference type="ARBA" id="ARBA00022729"/>
    </source>
</evidence>
<dbReference type="SUPFAM" id="SSF53474">
    <property type="entry name" value="alpha/beta-Hydrolases"/>
    <property type="match status" value="1"/>
</dbReference>
<keyword evidence="2" id="KW-0964">Secreted</keyword>
<dbReference type="Pfam" id="PF03534">
    <property type="entry name" value="SpvB"/>
    <property type="match status" value="1"/>
</dbReference>
<evidence type="ECO:0000256" key="1">
    <source>
        <dbReference type="ARBA" id="ARBA00004613"/>
    </source>
</evidence>
<evidence type="ECO:0000313" key="7">
    <source>
        <dbReference type="EMBL" id="BCT93479.1"/>
    </source>
</evidence>
<keyword evidence="8" id="KW-1185">Reference proteome</keyword>
<dbReference type="Gene3D" id="2.180.10.10">
    <property type="entry name" value="RHS repeat-associated core"/>
    <property type="match status" value="2"/>
</dbReference>
<proteinExistence type="predicted"/>
<dbReference type="InterPro" id="IPR028994">
    <property type="entry name" value="Integrin_alpha_N"/>
</dbReference>
<dbReference type="Pfam" id="PF12256">
    <property type="entry name" value="TcdB_toxin_midN"/>
    <property type="match status" value="1"/>
</dbReference>
<feature type="domain" description="Insecticide toxin TcdB middle/N-terminal" evidence="6">
    <location>
        <begin position="782"/>
        <end position="949"/>
    </location>
</feature>
<dbReference type="Proteomes" id="UP000681317">
    <property type="component" value="Chromosome"/>
</dbReference>
<evidence type="ECO:0000313" key="8">
    <source>
        <dbReference type="Proteomes" id="UP000681317"/>
    </source>
</evidence>
<dbReference type="NCBIfam" id="TIGR03696">
    <property type="entry name" value="Rhs_assc_core"/>
    <property type="match status" value="1"/>
</dbReference>
<dbReference type="PANTHER" id="PTHR32305:SF15">
    <property type="entry name" value="PROTEIN RHSA-RELATED"/>
    <property type="match status" value="1"/>
</dbReference>
<evidence type="ECO:0000256" key="5">
    <source>
        <dbReference type="SAM" id="SignalP"/>
    </source>
</evidence>
<reference evidence="7 8" key="1">
    <citation type="submission" date="2021-03" db="EMBL/GenBank/DDBJ databases">
        <title>Complete Genome Sequences of Two Lysobacter Strains Isolated from Sea Water (Lysobacter caseinilyticus) and Soil (Lysobacter helvus) in South Korea.</title>
        <authorList>
            <person name="Watanabe Y."/>
            <person name="Arakawa K."/>
        </authorList>
    </citation>
    <scope>NUCLEOTIDE SEQUENCE [LARGE SCALE GENOMIC DNA]</scope>
    <source>
        <strain evidence="7 8">KVB24</strain>
    </source>
</reference>
<dbReference type="Gene3D" id="2.130.10.130">
    <property type="entry name" value="Integrin alpha, N-terminal"/>
    <property type="match status" value="1"/>
</dbReference>
<evidence type="ECO:0000256" key="2">
    <source>
        <dbReference type="ARBA" id="ARBA00022525"/>
    </source>
</evidence>
<dbReference type="PANTHER" id="PTHR32305">
    <property type="match status" value="1"/>
</dbReference>
<dbReference type="InterPro" id="IPR029058">
    <property type="entry name" value="AB_hydrolase_fold"/>
</dbReference>
<dbReference type="InterPro" id="IPR022385">
    <property type="entry name" value="Rhs_assc_core"/>
</dbReference>
<dbReference type="RefSeq" id="WP_213434397.1">
    <property type="nucleotide sequence ID" value="NZ_AP024545.1"/>
</dbReference>
<keyword evidence="3 5" id="KW-0732">Signal</keyword>